<dbReference type="GO" id="GO:0008422">
    <property type="term" value="F:beta-glucosidase activity"/>
    <property type="evidence" value="ECO:0007669"/>
    <property type="project" value="TreeGrafter"/>
</dbReference>
<dbReference type="PANTHER" id="PTHR10353:SF122">
    <property type="entry name" value="6-PHOSPHO-BETA-GLUCOSIDASE ASCB-RELATED"/>
    <property type="match status" value="1"/>
</dbReference>
<dbReference type="RefSeq" id="WP_143351928.1">
    <property type="nucleotide sequence ID" value="NZ_NGKW01000050.1"/>
</dbReference>
<evidence type="ECO:0000256" key="2">
    <source>
        <dbReference type="ARBA" id="ARBA00022801"/>
    </source>
</evidence>
<evidence type="ECO:0000256" key="1">
    <source>
        <dbReference type="ARBA" id="ARBA00010838"/>
    </source>
</evidence>
<organism evidence="6 7">
    <name type="scientific">Enterococcus faecium</name>
    <name type="common">Streptococcus faecium</name>
    <dbReference type="NCBI Taxonomy" id="1352"/>
    <lineage>
        <taxon>Bacteria</taxon>
        <taxon>Bacillati</taxon>
        <taxon>Bacillota</taxon>
        <taxon>Bacilli</taxon>
        <taxon>Lactobacillales</taxon>
        <taxon>Enterococcaceae</taxon>
        <taxon>Enterococcus</taxon>
    </lineage>
</organism>
<dbReference type="InterPro" id="IPR001360">
    <property type="entry name" value="Glyco_hydro_1"/>
</dbReference>
<dbReference type="AlphaFoldDB" id="A0A242AMG5"/>
<dbReference type="EMBL" id="NGKW01000050">
    <property type="protein sequence ID" value="OTN82234.1"/>
    <property type="molecule type" value="Genomic_DNA"/>
</dbReference>
<evidence type="ECO:0000256" key="3">
    <source>
        <dbReference type="ARBA" id="ARBA00023295"/>
    </source>
</evidence>
<evidence type="ECO:0000256" key="5">
    <source>
        <dbReference type="RuleBase" id="RU003690"/>
    </source>
</evidence>
<keyword evidence="3" id="KW-0326">Glycosidase</keyword>
<comment type="similarity">
    <text evidence="1 5">Belongs to the glycosyl hydrolase 1 family.</text>
</comment>
<dbReference type="Pfam" id="PF00232">
    <property type="entry name" value="Glyco_hydro_1"/>
    <property type="match status" value="1"/>
</dbReference>
<feature type="non-terminal residue" evidence="6">
    <location>
        <position position="1"/>
    </location>
</feature>
<dbReference type="PANTHER" id="PTHR10353">
    <property type="entry name" value="GLYCOSYL HYDROLASE"/>
    <property type="match status" value="1"/>
</dbReference>
<proteinExistence type="inferred from homology"/>
<comment type="caution">
    <text evidence="6">The sequence shown here is derived from an EMBL/GenBank/DDBJ whole genome shotgun (WGS) entry which is preliminary data.</text>
</comment>
<dbReference type="Proteomes" id="UP000194885">
    <property type="component" value="Unassembled WGS sequence"/>
</dbReference>
<dbReference type="PROSITE" id="PS00572">
    <property type="entry name" value="GLYCOSYL_HYDROL_F1_1"/>
    <property type="match status" value="1"/>
</dbReference>
<evidence type="ECO:0000313" key="6">
    <source>
        <dbReference type="EMBL" id="OTN82234.1"/>
    </source>
</evidence>
<protein>
    <submittedName>
        <fullName evidence="6">Glycoside hydrolase family 1</fullName>
    </submittedName>
</protein>
<dbReference type="InterPro" id="IPR017853">
    <property type="entry name" value="GH"/>
</dbReference>
<dbReference type="GO" id="GO:0016052">
    <property type="term" value="P:carbohydrate catabolic process"/>
    <property type="evidence" value="ECO:0007669"/>
    <property type="project" value="TreeGrafter"/>
</dbReference>
<dbReference type="InterPro" id="IPR018120">
    <property type="entry name" value="Glyco_hydro_1_AS"/>
</dbReference>
<dbReference type="SUPFAM" id="SSF51445">
    <property type="entry name" value="(Trans)glycosidases"/>
    <property type="match status" value="1"/>
</dbReference>
<evidence type="ECO:0000313" key="7">
    <source>
        <dbReference type="Proteomes" id="UP000194885"/>
    </source>
</evidence>
<gene>
    <name evidence="6" type="ORF">A5810_003230</name>
</gene>
<dbReference type="PRINTS" id="PR00131">
    <property type="entry name" value="GLHYDRLASE1"/>
</dbReference>
<feature type="active site" description="Nucleophile" evidence="4">
    <location>
        <position position="147"/>
    </location>
</feature>
<dbReference type="Gene3D" id="3.20.20.80">
    <property type="entry name" value="Glycosidases"/>
    <property type="match status" value="1"/>
</dbReference>
<reference evidence="6 7" key="1">
    <citation type="submission" date="2017-05" db="EMBL/GenBank/DDBJ databases">
        <title>The Genome Sequence of Enterococcus faecium 7H8_DIV0219.</title>
        <authorList>
            <consortium name="The Broad Institute Genomics Platform"/>
            <consortium name="The Broad Institute Genomic Center for Infectious Diseases"/>
            <person name="Earl A."/>
            <person name="Manson A."/>
            <person name="Schwartman J."/>
            <person name="Gilmore M."/>
            <person name="Abouelleil A."/>
            <person name="Cao P."/>
            <person name="Chapman S."/>
            <person name="Cusick C."/>
            <person name="Shea T."/>
            <person name="Young S."/>
            <person name="Neafsey D."/>
            <person name="Nusbaum C."/>
            <person name="Birren B."/>
        </authorList>
    </citation>
    <scope>NUCLEOTIDE SEQUENCE [LARGE SCALE GENOMIC DNA]</scope>
    <source>
        <strain evidence="6 7">7H8_DIV0219</strain>
    </source>
</reference>
<keyword evidence="2 6" id="KW-0378">Hydrolase</keyword>
<accession>A0A242AMG5</accession>
<name>A0A242AMG5_ENTFC</name>
<sequence length="249" mass="28626">KKIDPENKIGCVFGIEPVYPVDCNPTNVMNAFKQMDRDFYQIDAMCTGKFPDYKINEYADQGIKLTITENDKYVFSKGTLDFIGMNYYASSVAKYEGAAEEKSALFGGLQNPYLVTSKWGWTIDPTGLRYLLNYTYRKYGLPIIITENGLGAIDVLTDDKNIHDEYRIEYLKQHIQQMKIAIEEDQVDCFGYLTWAPIDLVSATTGEMKKRYGFIYVDKDDEGNGTLERYKKDSFYWYKEVIGSNGDIL</sequence>
<dbReference type="GO" id="GO:0005829">
    <property type="term" value="C:cytosol"/>
    <property type="evidence" value="ECO:0007669"/>
    <property type="project" value="TreeGrafter"/>
</dbReference>
<evidence type="ECO:0000256" key="4">
    <source>
        <dbReference type="PROSITE-ProRule" id="PRU10055"/>
    </source>
</evidence>